<feature type="transmembrane region" description="Helical" evidence="2">
    <location>
        <begin position="35"/>
        <end position="56"/>
    </location>
</feature>
<name>A0A6C2U4F3_PONDE</name>
<feature type="transmembrane region" description="Helical" evidence="2">
    <location>
        <begin position="7"/>
        <end position="23"/>
    </location>
</feature>
<feature type="transmembrane region" description="Helical" evidence="2">
    <location>
        <begin position="220"/>
        <end position="242"/>
    </location>
</feature>
<feature type="transmembrane region" description="Helical" evidence="2">
    <location>
        <begin position="254"/>
        <end position="274"/>
    </location>
</feature>
<evidence type="ECO:0000256" key="2">
    <source>
        <dbReference type="SAM" id="Phobius"/>
    </source>
</evidence>
<dbReference type="EMBL" id="CAAHFG010000002">
    <property type="protein sequence ID" value="VGO14697.1"/>
    <property type="molecule type" value="Genomic_DNA"/>
</dbReference>
<evidence type="ECO:0000313" key="3">
    <source>
        <dbReference type="EMBL" id="VGO14697.1"/>
    </source>
</evidence>
<feature type="region of interest" description="Disordered" evidence="1">
    <location>
        <begin position="142"/>
        <end position="162"/>
    </location>
</feature>
<organism evidence="3 4">
    <name type="scientific">Pontiella desulfatans</name>
    <dbReference type="NCBI Taxonomy" id="2750659"/>
    <lineage>
        <taxon>Bacteria</taxon>
        <taxon>Pseudomonadati</taxon>
        <taxon>Kiritimatiellota</taxon>
        <taxon>Kiritimatiellia</taxon>
        <taxon>Kiritimatiellales</taxon>
        <taxon>Pontiellaceae</taxon>
        <taxon>Pontiella</taxon>
    </lineage>
</organism>
<gene>
    <name evidence="3" type="ORF">PDESU_03265</name>
</gene>
<evidence type="ECO:0000256" key="1">
    <source>
        <dbReference type="SAM" id="MobiDB-lite"/>
    </source>
</evidence>
<proteinExistence type="predicted"/>
<feature type="transmembrane region" description="Helical" evidence="2">
    <location>
        <begin position="76"/>
        <end position="100"/>
    </location>
</feature>
<protein>
    <submittedName>
        <fullName evidence="3">Uncharacterized protein</fullName>
    </submittedName>
</protein>
<reference evidence="3 4" key="1">
    <citation type="submission" date="2019-04" db="EMBL/GenBank/DDBJ databases">
        <authorList>
            <person name="Van Vliet M D."/>
        </authorList>
    </citation>
    <scope>NUCLEOTIDE SEQUENCE [LARGE SCALE GENOMIC DNA]</scope>
    <source>
        <strain evidence="3 4">F1</strain>
    </source>
</reference>
<keyword evidence="2" id="KW-0812">Transmembrane</keyword>
<sequence>MELMNITAKILLTTIIWIVGAYFGSTSSSDPAGEIYAMLIPMLVALVISIPVTVSIARTPVTAGGWRGRVLDVTRYVPLAIAGGPVAMLALVLAFSLLLALLRFAFSVYGLVLLCTGVGIWFFGFHRKKRLARNLGAAPGPATDTVAMPEEPEETLPAPEPAPVPIPAPVPALPPKPGRPRNKKPVCGVWAWVLPVASVPVGIGLFFLSTTFDYDGYEAWLIFAWGLAPTFLALCISPILAIVSLCRRERLPELSATMLILYAVGLLLSLCAGLT</sequence>
<keyword evidence="4" id="KW-1185">Reference proteome</keyword>
<dbReference type="AlphaFoldDB" id="A0A6C2U4F3"/>
<feature type="transmembrane region" description="Helical" evidence="2">
    <location>
        <begin position="106"/>
        <end position="125"/>
    </location>
</feature>
<keyword evidence="2" id="KW-1133">Transmembrane helix</keyword>
<evidence type="ECO:0000313" key="4">
    <source>
        <dbReference type="Proteomes" id="UP000366872"/>
    </source>
</evidence>
<keyword evidence="2" id="KW-0472">Membrane</keyword>
<dbReference type="RefSeq" id="WP_136080331.1">
    <property type="nucleotide sequence ID" value="NZ_CAAHFG010000002.1"/>
</dbReference>
<dbReference type="Proteomes" id="UP000366872">
    <property type="component" value="Unassembled WGS sequence"/>
</dbReference>
<accession>A0A6C2U4F3</accession>
<feature type="transmembrane region" description="Helical" evidence="2">
    <location>
        <begin position="189"/>
        <end position="208"/>
    </location>
</feature>